<dbReference type="OrthoDB" id="9794556at2"/>
<dbReference type="Pfam" id="PF01882">
    <property type="entry name" value="DUF58"/>
    <property type="match status" value="1"/>
</dbReference>
<reference evidence="2 3" key="1">
    <citation type="journal article" date="2018" name="Arch. Microbiol.">
        <title>New insights into the metabolic potential of the phototrophic purple bacterium Rhodopila globiformis DSM 161(T) from its draft genome sequence and evidence for a vanadium-dependent nitrogenase.</title>
        <authorList>
            <person name="Imhoff J.F."/>
            <person name="Rahn T."/>
            <person name="Kunzel S."/>
            <person name="Neulinger S.C."/>
        </authorList>
    </citation>
    <scope>NUCLEOTIDE SEQUENCE [LARGE SCALE GENOMIC DNA]</scope>
    <source>
        <strain evidence="2 3">DSM 16996</strain>
    </source>
</reference>
<evidence type="ECO:0000313" key="2">
    <source>
        <dbReference type="EMBL" id="PPQ29025.1"/>
    </source>
</evidence>
<name>A0A2S6N322_9HYPH</name>
<dbReference type="RefSeq" id="WP_104508982.1">
    <property type="nucleotide sequence ID" value="NZ_JACIGC010000011.1"/>
</dbReference>
<sequence length="302" mass="33024">MAAGFQPQQDIRPDAAKSRAAVDLARRLPGLTLSARHAAASVAAGLHGRRRAGMGENFWQFRPFISGEAAQNVDWRRSGRDDRLYVREREWEAAQVLWVWADLSPSMNFRSTLAENTKADRALVLALALADACVRGGERAGWLGVTPLFSSADVIERLALALLAEARRDGDAFPDLPPVARLRPREKVALIGDFLVEPEKFDATLARLSAQGARGCALMVFDPVEQSFPFAGQTEFFDESGAKLRAGRAEDFSELYAQKLAAHRAALADSARARGFTFALHATDRPATEALLRLRQGLGEGR</sequence>
<keyword evidence="3" id="KW-1185">Reference proteome</keyword>
<dbReference type="PANTHER" id="PTHR33608">
    <property type="entry name" value="BLL2464 PROTEIN"/>
    <property type="match status" value="1"/>
</dbReference>
<dbReference type="EMBL" id="NHSJ01000100">
    <property type="protein sequence ID" value="PPQ29025.1"/>
    <property type="molecule type" value="Genomic_DNA"/>
</dbReference>
<feature type="domain" description="DUF58" evidence="1">
    <location>
        <begin position="61"/>
        <end position="265"/>
    </location>
</feature>
<comment type="caution">
    <text evidence="2">The sequence shown here is derived from an EMBL/GenBank/DDBJ whole genome shotgun (WGS) entry which is preliminary data.</text>
</comment>
<dbReference type="InterPro" id="IPR002881">
    <property type="entry name" value="DUF58"/>
</dbReference>
<dbReference type="PANTHER" id="PTHR33608:SF6">
    <property type="entry name" value="BLL2464 PROTEIN"/>
    <property type="match status" value="1"/>
</dbReference>
<protein>
    <submittedName>
        <fullName evidence="2">DUF58 domain-containing protein</fullName>
    </submittedName>
</protein>
<dbReference type="AlphaFoldDB" id="A0A2S6N322"/>
<gene>
    <name evidence="2" type="ORF">CCR94_16695</name>
</gene>
<proteinExistence type="predicted"/>
<dbReference type="Proteomes" id="UP000239089">
    <property type="component" value="Unassembled WGS sequence"/>
</dbReference>
<evidence type="ECO:0000259" key="1">
    <source>
        <dbReference type="Pfam" id="PF01882"/>
    </source>
</evidence>
<evidence type="ECO:0000313" key="3">
    <source>
        <dbReference type="Proteomes" id="UP000239089"/>
    </source>
</evidence>
<organism evidence="2 3">
    <name type="scientific">Rhodoblastus sphagnicola</name>
    <dbReference type="NCBI Taxonomy" id="333368"/>
    <lineage>
        <taxon>Bacteria</taxon>
        <taxon>Pseudomonadati</taxon>
        <taxon>Pseudomonadota</taxon>
        <taxon>Alphaproteobacteria</taxon>
        <taxon>Hyphomicrobiales</taxon>
        <taxon>Rhodoblastaceae</taxon>
        <taxon>Rhodoblastus</taxon>
    </lineage>
</organism>
<accession>A0A2S6N322</accession>